<keyword evidence="5" id="KW-0325">Glycoprotein</keyword>
<sequence>MKTLGAALAVASLSAGAFAQDAGKKDEIAGPEAGDPARFETSDTARVNGESISYDVVAGETFLLNDKDQPNASVFSFSYLKKNVADPSQRPVMFVFNGGPGSASLWLHMGVIGPKRVDVATDSPTDDGAPPYPVINNEYSLLDVADLVFIDPVGTGYSRPLEDGKGEDHWGVDEDAASVGRFIRRWLTENERWASPKYLAGESYGTTRAAALVSELNDRYNDVAFNGVILISAILDFEAARGALGYAGLMPTQAAIAWYHNRVDRSAWNNDFDAFIADARAFASDELVPALIKGQGLSADEEAAVVSEFASFTGVSEDYADRANLRVGVGRYMKELLRDQGLTVGRYDGRYTGEEEDGVGETAEADPSGYAMDAAFTAAMNDYMTRQLGVKMDRDYTVLSYDVNMKWKSVDGGGSGGPGYTNVVPGLARGMRENKDMRVMLASGYYDQATPFYAAELSLQAPGVPMDRVVKTYYPAGHMMYLDLGSLEQLSEDMRAFVQGE</sequence>
<dbReference type="InterPro" id="IPR001563">
    <property type="entry name" value="Peptidase_S10"/>
</dbReference>
<dbReference type="InterPro" id="IPR029058">
    <property type="entry name" value="AB_hydrolase_fold"/>
</dbReference>
<comment type="caution">
    <text evidence="7">The sequence shown here is derived from an EMBL/GenBank/DDBJ whole genome shotgun (WGS) entry which is preliminary data.</text>
</comment>
<feature type="chain" id="PRO_5047029376" evidence="6">
    <location>
        <begin position="20"/>
        <end position="501"/>
    </location>
</feature>
<feature type="signal peptide" evidence="6">
    <location>
        <begin position="1"/>
        <end position="19"/>
    </location>
</feature>
<keyword evidence="4" id="KW-0378">Hydrolase</keyword>
<dbReference type="PANTHER" id="PTHR11802">
    <property type="entry name" value="SERINE PROTEASE FAMILY S10 SERINE CARBOXYPEPTIDASE"/>
    <property type="match status" value="1"/>
</dbReference>
<reference evidence="8" key="1">
    <citation type="journal article" date="2019" name="Int. J. Syst. Evol. Microbiol.">
        <title>The Global Catalogue of Microorganisms (GCM) 10K type strain sequencing project: providing services to taxonomists for standard genome sequencing and annotation.</title>
        <authorList>
            <consortium name="The Broad Institute Genomics Platform"/>
            <consortium name="The Broad Institute Genome Sequencing Center for Infectious Disease"/>
            <person name="Wu L."/>
            <person name="Ma J."/>
        </authorList>
    </citation>
    <scope>NUCLEOTIDE SEQUENCE [LARGE SCALE GENOMIC DNA]</scope>
    <source>
        <strain evidence="8">CGMCC-1.15741</strain>
    </source>
</reference>
<evidence type="ECO:0000313" key="7">
    <source>
        <dbReference type="EMBL" id="MFC6199322.1"/>
    </source>
</evidence>
<protein>
    <submittedName>
        <fullName evidence="7">S10 family peptidase</fullName>
    </submittedName>
</protein>
<dbReference type="Proteomes" id="UP001596303">
    <property type="component" value="Unassembled WGS sequence"/>
</dbReference>
<evidence type="ECO:0000313" key="8">
    <source>
        <dbReference type="Proteomes" id="UP001596303"/>
    </source>
</evidence>
<dbReference type="Gene3D" id="3.40.50.1820">
    <property type="entry name" value="alpha/beta hydrolase"/>
    <property type="match status" value="1"/>
</dbReference>
<accession>A0ABW1SCM1</accession>
<evidence type="ECO:0000256" key="1">
    <source>
        <dbReference type="ARBA" id="ARBA00022645"/>
    </source>
</evidence>
<dbReference type="SUPFAM" id="SSF53474">
    <property type="entry name" value="alpha/beta-Hydrolases"/>
    <property type="match status" value="1"/>
</dbReference>
<keyword evidence="3 6" id="KW-0732">Signal</keyword>
<dbReference type="Pfam" id="PF00450">
    <property type="entry name" value="Peptidase_S10"/>
    <property type="match status" value="1"/>
</dbReference>
<name>A0ABW1SCM1_9PROT</name>
<proteinExistence type="predicted"/>
<evidence type="ECO:0000256" key="2">
    <source>
        <dbReference type="ARBA" id="ARBA00022670"/>
    </source>
</evidence>
<evidence type="ECO:0000256" key="5">
    <source>
        <dbReference type="ARBA" id="ARBA00023180"/>
    </source>
</evidence>
<evidence type="ECO:0000256" key="6">
    <source>
        <dbReference type="SAM" id="SignalP"/>
    </source>
</evidence>
<dbReference type="PANTHER" id="PTHR11802:SF3">
    <property type="entry name" value="RETINOID-INDUCIBLE SERINE CARBOXYPEPTIDASE"/>
    <property type="match status" value="1"/>
</dbReference>
<organism evidence="7 8">
    <name type="scientific">Ponticaulis profundi</name>
    <dbReference type="NCBI Taxonomy" id="2665222"/>
    <lineage>
        <taxon>Bacteria</taxon>
        <taxon>Pseudomonadati</taxon>
        <taxon>Pseudomonadota</taxon>
        <taxon>Alphaproteobacteria</taxon>
        <taxon>Hyphomonadales</taxon>
        <taxon>Hyphomonadaceae</taxon>
        <taxon>Ponticaulis</taxon>
    </lineage>
</organism>
<gene>
    <name evidence="7" type="ORF">ACFQDM_14645</name>
</gene>
<keyword evidence="8" id="KW-1185">Reference proteome</keyword>
<dbReference type="EMBL" id="JBHSSW010000028">
    <property type="protein sequence ID" value="MFC6199322.1"/>
    <property type="molecule type" value="Genomic_DNA"/>
</dbReference>
<keyword evidence="1" id="KW-0121">Carboxypeptidase</keyword>
<evidence type="ECO:0000256" key="4">
    <source>
        <dbReference type="ARBA" id="ARBA00022801"/>
    </source>
</evidence>
<keyword evidence="2" id="KW-0645">Protease</keyword>
<evidence type="ECO:0000256" key="3">
    <source>
        <dbReference type="ARBA" id="ARBA00022729"/>
    </source>
</evidence>